<evidence type="ECO:0000313" key="2">
    <source>
        <dbReference type="EMBL" id="OXM82458.1"/>
    </source>
</evidence>
<evidence type="ECO:0000313" key="3">
    <source>
        <dbReference type="Proteomes" id="UP000215509"/>
    </source>
</evidence>
<dbReference type="EMBL" id="NMQW01000074">
    <property type="protein sequence ID" value="OXM82458.1"/>
    <property type="molecule type" value="Genomic_DNA"/>
</dbReference>
<proteinExistence type="predicted"/>
<reference evidence="2 3" key="1">
    <citation type="submission" date="2017-07" db="EMBL/GenBank/DDBJ databases">
        <title>Genome sequencing and assembly of Paenibacillus rigui.</title>
        <authorList>
            <person name="Mayilraj S."/>
        </authorList>
    </citation>
    <scope>NUCLEOTIDE SEQUENCE [LARGE SCALE GENOMIC DNA]</scope>
    <source>
        <strain evidence="2 3">JCM 16352</strain>
    </source>
</reference>
<accession>A0A229UGD4</accession>
<gene>
    <name evidence="2" type="ORF">CF651_30905</name>
</gene>
<dbReference type="Pfam" id="PF22016">
    <property type="entry name" value="DUF6933"/>
    <property type="match status" value="1"/>
</dbReference>
<comment type="caution">
    <text evidence="2">The sequence shown here is derived from an EMBL/GenBank/DDBJ whole genome shotgun (WGS) entry which is preliminary data.</text>
</comment>
<keyword evidence="3" id="KW-1185">Reference proteome</keyword>
<feature type="domain" description="DUF6933" evidence="1">
    <location>
        <begin position="20"/>
        <end position="115"/>
    </location>
</feature>
<name>A0A229UGD4_9BACL</name>
<organism evidence="2 3">
    <name type="scientific">Paenibacillus rigui</name>
    <dbReference type="NCBI Taxonomy" id="554312"/>
    <lineage>
        <taxon>Bacteria</taxon>
        <taxon>Bacillati</taxon>
        <taxon>Bacillota</taxon>
        <taxon>Bacilli</taxon>
        <taxon>Bacillales</taxon>
        <taxon>Paenibacillaceae</taxon>
        <taxon>Paenibacillus</taxon>
    </lineage>
</organism>
<protein>
    <recommendedName>
        <fullName evidence="1">DUF6933 domain-containing protein</fullName>
    </recommendedName>
</protein>
<dbReference type="InterPro" id="IPR053864">
    <property type="entry name" value="DUF6933"/>
</dbReference>
<dbReference type="Proteomes" id="UP000215509">
    <property type="component" value="Unassembled WGS sequence"/>
</dbReference>
<sequence>MGGHNLFLVKSCLDIGEHYIKVNQYKNLKEILQLELRDYLSSEDIEERLISAYMDCCKEIIVSNTNNRSVLGTLNEIMLIMNAVEKKNDFANNIERNKWNNQIIYKPIDYEKPIDVFKKALVKHL</sequence>
<evidence type="ECO:0000259" key="1">
    <source>
        <dbReference type="Pfam" id="PF22016"/>
    </source>
</evidence>
<dbReference type="AlphaFoldDB" id="A0A229UGD4"/>